<dbReference type="Pfam" id="PF07729">
    <property type="entry name" value="FCD"/>
    <property type="match status" value="1"/>
</dbReference>
<evidence type="ECO:0000313" key="7">
    <source>
        <dbReference type="Proteomes" id="UP000596427"/>
    </source>
</evidence>
<dbReference type="Gene3D" id="1.20.120.530">
    <property type="entry name" value="GntR ligand-binding domain-like"/>
    <property type="match status" value="1"/>
</dbReference>
<dbReference type="EMBL" id="CP063363">
    <property type="protein sequence ID" value="QRG10051.1"/>
    <property type="molecule type" value="Genomic_DNA"/>
</dbReference>
<dbReference type="InterPro" id="IPR000524">
    <property type="entry name" value="Tscrpt_reg_HTH_GntR"/>
</dbReference>
<name>A0A974PV18_9HYPH</name>
<gene>
    <name evidence="6" type="ORF">EZH22_29695</name>
</gene>
<evidence type="ECO:0000259" key="5">
    <source>
        <dbReference type="PROSITE" id="PS50949"/>
    </source>
</evidence>
<keyword evidence="3" id="KW-0804">Transcription</keyword>
<dbReference type="InterPro" id="IPR011711">
    <property type="entry name" value="GntR_C"/>
</dbReference>
<evidence type="ECO:0000256" key="1">
    <source>
        <dbReference type="ARBA" id="ARBA00023015"/>
    </source>
</evidence>
<sequence>MKSRTEDLATSPNTVQKILSFIYQRRYEPNERLPSERDFAERFGTSRAAVREALASLETMRVIERRPNSGIFLRNSDESSIEALVLHAASGLPFSPEEATNVFEVRRILEVQAVKLACDNRTAEDIENMRNILKETKKLLEKQKSIQKEDEEFHMAIVSATKNRILVRIVKSFYELSRARREIYFSDHERSKRAYEDHTGILESIEARRASDAGKRMTQHLSQALATWQILLSETSPRKDDRGPLALVVTQLPTGQPR</sequence>
<dbReference type="InterPro" id="IPR036390">
    <property type="entry name" value="WH_DNA-bd_sf"/>
</dbReference>
<evidence type="ECO:0000313" key="6">
    <source>
        <dbReference type="EMBL" id="QRG10051.1"/>
    </source>
</evidence>
<dbReference type="SMART" id="SM00345">
    <property type="entry name" value="HTH_GNTR"/>
    <property type="match status" value="1"/>
</dbReference>
<dbReference type="InterPro" id="IPR036388">
    <property type="entry name" value="WH-like_DNA-bd_sf"/>
</dbReference>
<proteinExistence type="predicted"/>
<evidence type="ECO:0000256" key="3">
    <source>
        <dbReference type="ARBA" id="ARBA00023163"/>
    </source>
</evidence>
<dbReference type="PANTHER" id="PTHR43537:SF5">
    <property type="entry name" value="UXU OPERON TRANSCRIPTIONAL REGULATOR"/>
    <property type="match status" value="1"/>
</dbReference>
<dbReference type="InterPro" id="IPR008920">
    <property type="entry name" value="TF_FadR/GntR_C"/>
</dbReference>
<reference evidence="6 7" key="1">
    <citation type="submission" date="2020-10" db="EMBL/GenBank/DDBJ databases">
        <title>Degradation of 1,4-Dioxane by Xanthobacter sp. YN2, via a Novel Group-2 Soluble Di-Iron Monooxygenase.</title>
        <authorList>
            <person name="Ma F."/>
            <person name="Wang Y."/>
            <person name="Yang J."/>
            <person name="Guo H."/>
            <person name="Su D."/>
            <person name="Yu L."/>
        </authorList>
    </citation>
    <scope>NUCLEOTIDE SEQUENCE [LARGE SCALE GENOMIC DNA]</scope>
    <source>
        <strain evidence="6 7">YN2</strain>
        <plasmid evidence="6 7">unnamed1</plasmid>
    </source>
</reference>
<protein>
    <submittedName>
        <fullName evidence="6">FadR family transcriptional regulator</fullName>
    </submittedName>
</protein>
<feature type="region of interest" description="Disordered" evidence="4">
    <location>
        <begin position="237"/>
        <end position="258"/>
    </location>
</feature>
<keyword evidence="2" id="KW-0238">DNA-binding</keyword>
<keyword evidence="1" id="KW-0805">Transcription regulation</keyword>
<dbReference type="SUPFAM" id="SSF48008">
    <property type="entry name" value="GntR ligand-binding domain-like"/>
    <property type="match status" value="1"/>
</dbReference>
<dbReference type="Gene3D" id="1.10.10.10">
    <property type="entry name" value="Winged helix-like DNA-binding domain superfamily/Winged helix DNA-binding domain"/>
    <property type="match status" value="1"/>
</dbReference>
<dbReference type="SMART" id="SM00895">
    <property type="entry name" value="FCD"/>
    <property type="match status" value="1"/>
</dbReference>
<dbReference type="PROSITE" id="PS50949">
    <property type="entry name" value="HTH_GNTR"/>
    <property type="match status" value="1"/>
</dbReference>
<accession>A0A974PV18</accession>
<keyword evidence="7" id="KW-1185">Reference proteome</keyword>
<evidence type="ECO:0000256" key="2">
    <source>
        <dbReference type="ARBA" id="ARBA00023125"/>
    </source>
</evidence>
<dbReference type="SUPFAM" id="SSF46785">
    <property type="entry name" value="Winged helix' DNA-binding domain"/>
    <property type="match status" value="1"/>
</dbReference>
<keyword evidence="6" id="KW-0614">Plasmid</keyword>
<dbReference type="Proteomes" id="UP000596427">
    <property type="component" value="Plasmid unnamed1"/>
</dbReference>
<dbReference type="AlphaFoldDB" id="A0A974PV18"/>
<geneLocation type="plasmid" evidence="6 7">
    <name>unnamed1</name>
</geneLocation>
<dbReference type="PANTHER" id="PTHR43537">
    <property type="entry name" value="TRANSCRIPTIONAL REGULATOR, GNTR FAMILY"/>
    <property type="match status" value="1"/>
</dbReference>
<evidence type="ECO:0000256" key="4">
    <source>
        <dbReference type="SAM" id="MobiDB-lite"/>
    </source>
</evidence>
<feature type="domain" description="HTH gntR-type" evidence="5">
    <location>
        <begin position="8"/>
        <end position="76"/>
    </location>
</feature>
<dbReference type="GO" id="GO:0003677">
    <property type="term" value="F:DNA binding"/>
    <property type="evidence" value="ECO:0007669"/>
    <property type="project" value="UniProtKB-KW"/>
</dbReference>
<dbReference type="GO" id="GO:0003700">
    <property type="term" value="F:DNA-binding transcription factor activity"/>
    <property type="evidence" value="ECO:0007669"/>
    <property type="project" value="InterPro"/>
</dbReference>
<dbReference type="CDD" id="cd07377">
    <property type="entry name" value="WHTH_GntR"/>
    <property type="match status" value="1"/>
</dbReference>
<dbReference type="PRINTS" id="PR00035">
    <property type="entry name" value="HTHGNTR"/>
</dbReference>
<dbReference type="KEGG" id="xdi:EZH22_29695"/>
<dbReference type="Pfam" id="PF00392">
    <property type="entry name" value="GntR"/>
    <property type="match status" value="1"/>
</dbReference>
<organism evidence="6 7">
    <name type="scientific">Xanthobacter dioxanivorans</name>
    <dbReference type="NCBI Taxonomy" id="2528964"/>
    <lineage>
        <taxon>Bacteria</taxon>
        <taxon>Pseudomonadati</taxon>
        <taxon>Pseudomonadota</taxon>
        <taxon>Alphaproteobacteria</taxon>
        <taxon>Hyphomicrobiales</taxon>
        <taxon>Xanthobacteraceae</taxon>
        <taxon>Xanthobacter</taxon>
    </lineage>
</organism>